<evidence type="ECO:0000313" key="15">
    <source>
        <dbReference type="EMBL" id="SMF31085.1"/>
    </source>
</evidence>
<keyword evidence="10 13" id="KW-1133">Transmembrane helix</keyword>
<sequence>MEEWIFQVTAVALPAILAITFHEAAHGFVAWRLGDDTAYRLGRVTFNPIRHIDPFGTILLPALMYFTTGFVFGWAKPVPVNFARLDHPRRDMVWVALAGPGTNFLLAVASAVIWRLVNPENSYIELWIRSAAEVSVLVNVILMVFNLIPLPPLDGGRVAVGILPDVLAVPLAKLERVGLLILMAAFFLLPMLGRQIGMDLSVMHWVLGPPVDAVIDFIRILTGND</sequence>
<evidence type="ECO:0000256" key="6">
    <source>
        <dbReference type="ARBA" id="ARBA00022692"/>
    </source>
</evidence>
<evidence type="ECO:0000256" key="9">
    <source>
        <dbReference type="ARBA" id="ARBA00022833"/>
    </source>
</evidence>
<comment type="cofactor">
    <cofactor evidence="1">
        <name>Zn(2+)</name>
        <dbReference type="ChEBI" id="CHEBI:29105"/>
    </cofactor>
</comment>
<keyword evidence="7" id="KW-0479">Metal-binding</keyword>
<keyword evidence="8" id="KW-0378">Hydrolase</keyword>
<dbReference type="GO" id="GO:0008237">
    <property type="term" value="F:metallopeptidase activity"/>
    <property type="evidence" value="ECO:0007669"/>
    <property type="project" value="UniProtKB-KW"/>
</dbReference>
<keyword evidence="5 15" id="KW-0645">Protease</keyword>
<comment type="subcellular location">
    <subcellularLocation>
        <location evidence="2">Cell membrane</location>
        <topology evidence="2">Multi-pass membrane protein</topology>
    </subcellularLocation>
</comment>
<dbReference type="GO" id="GO:0046872">
    <property type="term" value="F:metal ion binding"/>
    <property type="evidence" value="ECO:0007669"/>
    <property type="project" value="UniProtKB-KW"/>
</dbReference>
<evidence type="ECO:0000256" key="3">
    <source>
        <dbReference type="ARBA" id="ARBA00007931"/>
    </source>
</evidence>
<evidence type="ECO:0000256" key="7">
    <source>
        <dbReference type="ARBA" id="ARBA00022723"/>
    </source>
</evidence>
<feature type="transmembrane region" description="Helical" evidence="13">
    <location>
        <begin position="92"/>
        <end position="114"/>
    </location>
</feature>
<keyword evidence="11" id="KW-0482">Metalloprotease</keyword>
<feature type="domain" description="Peptidase M50" evidence="14">
    <location>
        <begin position="128"/>
        <end position="184"/>
    </location>
</feature>
<feature type="transmembrane region" description="Helical" evidence="13">
    <location>
        <begin position="52"/>
        <end position="72"/>
    </location>
</feature>
<dbReference type="PANTHER" id="PTHR35864:SF1">
    <property type="entry name" value="ZINC METALLOPROTEASE YWHC-RELATED"/>
    <property type="match status" value="1"/>
</dbReference>
<dbReference type="AlphaFoldDB" id="A0A1X7EBJ5"/>
<dbReference type="InterPro" id="IPR008915">
    <property type="entry name" value="Peptidase_M50"/>
</dbReference>
<dbReference type="STRING" id="286727.SAMN02982917_1466"/>
<proteinExistence type="inferred from homology"/>
<evidence type="ECO:0000256" key="2">
    <source>
        <dbReference type="ARBA" id="ARBA00004651"/>
    </source>
</evidence>
<dbReference type="InterPro" id="IPR052348">
    <property type="entry name" value="Metallopeptidase_M50B"/>
</dbReference>
<dbReference type="GO" id="GO:0006508">
    <property type="term" value="P:proteolysis"/>
    <property type="evidence" value="ECO:0007669"/>
    <property type="project" value="UniProtKB-KW"/>
</dbReference>
<dbReference type="GO" id="GO:0005886">
    <property type="term" value="C:plasma membrane"/>
    <property type="evidence" value="ECO:0007669"/>
    <property type="project" value="UniProtKB-SubCell"/>
</dbReference>
<evidence type="ECO:0000256" key="5">
    <source>
        <dbReference type="ARBA" id="ARBA00022670"/>
    </source>
</evidence>
<dbReference type="PANTHER" id="PTHR35864">
    <property type="entry name" value="ZINC METALLOPROTEASE MJ0611-RELATED"/>
    <property type="match status" value="1"/>
</dbReference>
<organism evidence="15 16">
    <name type="scientific">Azospirillum oryzae</name>
    <dbReference type="NCBI Taxonomy" id="286727"/>
    <lineage>
        <taxon>Bacteria</taxon>
        <taxon>Pseudomonadati</taxon>
        <taxon>Pseudomonadota</taxon>
        <taxon>Alphaproteobacteria</taxon>
        <taxon>Rhodospirillales</taxon>
        <taxon>Azospirillaceae</taxon>
        <taxon>Azospirillum</taxon>
    </lineage>
</organism>
<keyword evidence="12 13" id="KW-0472">Membrane</keyword>
<comment type="similarity">
    <text evidence="3">Belongs to the peptidase M50B family.</text>
</comment>
<evidence type="ECO:0000256" key="13">
    <source>
        <dbReference type="SAM" id="Phobius"/>
    </source>
</evidence>
<evidence type="ECO:0000256" key="10">
    <source>
        <dbReference type="ARBA" id="ARBA00022989"/>
    </source>
</evidence>
<keyword evidence="4" id="KW-1003">Cell membrane</keyword>
<gene>
    <name evidence="15" type="ORF">SAMN02982917_1466</name>
</gene>
<evidence type="ECO:0000256" key="12">
    <source>
        <dbReference type="ARBA" id="ARBA00023136"/>
    </source>
</evidence>
<protein>
    <submittedName>
        <fullName evidence="15">Zn-dependent protease (Includes SpoIVFB)</fullName>
    </submittedName>
</protein>
<evidence type="ECO:0000259" key="14">
    <source>
        <dbReference type="Pfam" id="PF02163"/>
    </source>
</evidence>
<reference evidence="15 16" key="1">
    <citation type="submission" date="2017-04" db="EMBL/GenBank/DDBJ databases">
        <authorList>
            <person name="Afonso C.L."/>
            <person name="Miller P.J."/>
            <person name="Scott M.A."/>
            <person name="Spackman E."/>
            <person name="Goraichik I."/>
            <person name="Dimitrov K.M."/>
            <person name="Suarez D.L."/>
            <person name="Swayne D.E."/>
        </authorList>
    </citation>
    <scope>NUCLEOTIDE SEQUENCE [LARGE SCALE GENOMIC DNA]</scope>
    <source>
        <strain evidence="15 16">A2P</strain>
    </source>
</reference>
<evidence type="ECO:0000256" key="1">
    <source>
        <dbReference type="ARBA" id="ARBA00001947"/>
    </source>
</evidence>
<feature type="transmembrane region" description="Helical" evidence="13">
    <location>
        <begin position="177"/>
        <end position="193"/>
    </location>
</feature>
<dbReference type="CDD" id="cd06158">
    <property type="entry name" value="S2P-M50_like_1"/>
    <property type="match status" value="1"/>
</dbReference>
<dbReference type="Pfam" id="PF02163">
    <property type="entry name" value="Peptidase_M50"/>
    <property type="match status" value="1"/>
</dbReference>
<dbReference type="EMBL" id="FXAK01000002">
    <property type="protein sequence ID" value="SMF31085.1"/>
    <property type="molecule type" value="Genomic_DNA"/>
</dbReference>
<keyword evidence="6 13" id="KW-0812">Transmembrane</keyword>
<dbReference type="InterPro" id="IPR044537">
    <property type="entry name" value="Rip2-like"/>
</dbReference>
<evidence type="ECO:0000313" key="16">
    <source>
        <dbReference type="Proteomes" id="UP000192936"/>
    </source>
</evidence>
<dbReference type="Proteomes" id="UP000192936">
    <property type="component" value="Unassembled WGS sequence"/>
</dbReference>
<dbReference type="RefSeq" id="WP_085083759.1">
    <property type="nucleotide sequence ID" value="NZ_FXAK01000002.1"/>
</dbReference>
<name>A0A1X7EBJ5_9PROT</name>
<evidence type="ECO:0000256" key="11">
    <source>
        <dbReference type="ARBA" id="ARBA00023049"/>
    </source>
</evidence>
<feature type="transmembrane region" description="Helical" evidence="13">
    <location>
        <begin position="6"/>
        <end position="31"/>
    </location>
</feature>
<keyword evidence="9" id="KW-0862">Zinc</keyword>
<accession>A0A1X7EBJ5</accession>
<dbReference type="OrthoDB" id="9800627at2"/>
<evidence type="ECO:0000256" key="8">
    <source>
        <dbReference type="ARBA" id="ARBA00022801"/>
    </source>
</evidence>
<evidence type="ECO:0000256" key="4">
    <source>
        <dbReference type="ARBA" id="ARBA00022475"/>
    </source>
</evidence>
<feature type="transmembrane region" description="Helical" evidence="13">
    <location>
        <begin position="126"/>
        <end position="148"/>
    </location>
</feature>